<sequence>MIGDKVEGYSIIESTVIGNAKFVVGENPQNSIAPYVTWQANMKNDPHSYFWGHYYGDKNTAMADYGDRISQEAQYLKSFQEKKEKPAPYPER</sequence>
<proteinExistence type="predicted"/>
<reference evidence="1" key="1">
    <citation type="submission" date="2019-08" db="EMBL/GenBank/DDBJ databases">
        <authorList>
            <person name="Kucharzyk K."/>
            <person name="Murdoch R.W."/>
            <person name="Higgins S."/>
            <person name="Loffler F."/>
        </authorList>
    </citation>
    <scope>NUCLEOTIDE SEQUENCE</scope>
</reference>
<dbReference type="AlphaFoldDB" id="A0A645E929"/>
<gene>
    <name evidence="1" type="ORF">SDC9_144496</name>
</gene>
<comment type="caution">
    <text evidence="1">The sequence shown here is derived from an EMBL/GenBank/DDBJ whole genome shotgun (WGS) entry which is preliminary data.</text>
</comment>
<protein>
    <submittedName>
        <fullName evidence="1">Uncharacterized protein</fullName>
    </submittedName>
</protein>
<organism evidence="1">
    <name type="scientific">bioreactor metagenome</name>
    <dbReference type="NCBI Taxonomy" id="1076179"/>
    <lineage>
        <taxon>unclassified sequences</taxon>
        <taxon>metagenomes</taxon>
        <taxon>ecological metagenomes</taxon>
    </lineage>
</organism>
<accession>A0A645E929</accession>
<evidence type="ECO:0000313" key="1">
    <source>
        <dbReference type="EMBL" id="MPM97323.1"/>
    </source>
</evidence>
<name>A0A645E929_9ZZZZ</name>
<dbReference type="EMBL" id="VSSQ01043616">
    <property type="protein sequence ID" value="MPM97323.1"/>
    <property type="molecule type" value="Genomic_DNA"/>
</dbReference>